<feature type="binding site" evidence="7">
    <location>
        <begin position="138"/>
        <end position="142"/>
    </location>
    <ligand>
        <name>substrate</name>
    </ligand>
</feature>
<evidence type="ECO:0000256" key="4">
    <source>
        <dbReference type="ARBA" id="ARBA00023004"/>
    </source>
</evidence>
<dbReference type="HOGENOM" id="CLU_023208_0_2_4"/>
<evidence type="ECO:0000259" key="8">
    <source>
        <dbReference type="Pfam" id="PF00814"/>
    </source>
</evidence>
<feature type="binding site" evidence="7">
    <location>
        <position position="316"/>
    </location>
    <ligand>
        <name>substrate</name>
    </ligand>
</feature>
<dbReference type="GO" id="GO:0008233">
    <property type="term" value="F:peptidase activity"/>
    <property type="evidence" value="ECO:0007669"/>
    <property type="project" value="UniProtKB-KW"/>
</dbReference>
<dbReference type="InterPro" id="IPR043129">
    <property type="entry name" value="ATPase_NBD"/>
</dbReference>
<reference evidence="9 10" key="1">
    <citation type="submission" date="2010-03" db="EMBL/GenBank/DDBJ databases">
        <title>Complete sequence of Sideroxydans lithotrophicus ES-1.</title>
        <authorList>
            <consortium name="US DOE Joint Genome Institute"/>
            <person name="Lucas S."/>
            <person name="Copeland A."/>
            <person name="Lapidus A."/>
            <person name="Cheng J.-F."/>
            <person name="Bruce D."/>
            <person name="Goodwin L."/>
            <person name="Pitluck S."/>
            <person name="Munk A.C."/>
            <person name="Detter J.C."/>
            <person name="Han C."/>
            <person name="Tapia R."/>
            <person name="Larimer F."/>
            <person name="Land M."/>
            <person name="Hauser L."/>
            <person name="Kyrpides N."/>
            <person name="Ivanova N."/>
            <person name="Emerson D."/>
            <person name="Woyke T."/>
        </authorList>
    </citation>
    <scope>NUCLEOTIDE SEQUENCE [LARGE SCALE GENOMIC DNA]</scope>
    <source>
        <strain evidence="9 10">ES-1</strain>
    </source>
</reference>
<dbReference type="EC" id="2.3.1.234" evidence="7"/>
<keyword evidence="9" id="KW-0378">Hydrolase</keyword>
<evidence type="ECO:0000256" key="6">
    <source>
        <dbReference type="ARBA" id="ARBA00048117"/>
    </source>
</evidence>
<dbReference type="Gene3D" id="3.30.420.40">
    <property type="match status" value="2"/>
</dbReference>
<keyword evidence="3 7" id="KW-0479">Metal-binding</keyword>
<dbReference type="OrthoDB" id="9806197at2"/>
<evidence type="ECO:0000313" key="9">
    <source>
        <dbReference type="EMBL" id="ADE10590.1"/>
    </source>
</evidence>
<dbReference type="KEGG" id="slt:Slit_0348"/>
<evidence type="ECO:0000256" key="1">
    <source>
        <dbReference type="ARBA" id="ARBA00022679"/>
    </source>
</evidence>
<keyword evidence="1 7" id="KW-0808">Transferase</keyword>
<dbReference type="GO" id="GO:0006508">
    <property type="term" value="P:proteolysis"/>
    <property type="evidence" value="ECO:0007669"/>
    <property type="project" value="UniProtKB-KW"/>
</dbReference>
<evidence type="ECO:0000256" key="7">
    <source>
        <dbReference type="HAMAP-Rule" id="MF_01445"/>
    </source>
</evidence>
<organism evidence="9 10">
    <name type="scientific">Sideroxydans lithotrophicus (strain ES-1)</name>
    <dbReference type="NCBI Taxonomy" id="580332"/>
    <lineage>
        <taxon>Bacteria</taxon>
        <taxon>Pseudomonadati</taxon>
        <taxon>Pseudomonadota</taxon>
        <taxon>Betaproteobacteria</taxon>
        <taxon>Nitrosomonadales</taxon>
        <taxon>Gallionellaceae</taxon>
        <taxon>Sideroxydans</taxon>
    </lineage>
</organism>
<dbReference type="FunFam" id="3.30.420.40:FF:000012">
    <property type="entry name" value="tRNA N6-adenosine threonylcarbamoyltransferase"/>
    <property type="match status" value="1"/>
</dbReference>
<dbReference type="InterPro" id="IPR017860">
    <property type="entry name" value="Peptidase_M22_CS"/>
</dbReference>
<keyword evidence="9" id="KW-0645">Protease</keyword>
<keyword evidence="5 7" id="KW-0012">Acyltransferase</keyword>
<feature type="binding site" evidence="7">
    <location>
        <position position="115"/>
    </location>
    <ligand>
        <name>Fe cation</name>
        <dbReference type="ChEBI" id="CHEBI:24875"/>
    </ligand>
</feature>
<feature type="domain" description="Gcp-like" evidence="8">
    <location>
        <begin position="28"/>
        <end position="351"/>
    </location>
</feature>
<dbReference type="InterPro" id="IPR017861">
    <property type="entry name" value="KAE1/TsaD"/>
</dbReference>
<gene>
    <name evidence="7" type="primary">tsaD</name>
    <name evidence="9" type="ordered locus">Slit_0348</name>
</gene>
<keyword evidence="2 7" id="KW-0819">tRNA processing</keyword>
<accession>D5CLK2</accession>
<comment type="function">
    <text evidence="7">Required for the formation of a threonylcarbamoyl group on adenosine at position 37 (t(6)A37) in tRNAs that read codons beginning with adenine. Is involved in the transfer of the threonylcarbamoyl moiety of threonylcarbamoyl-AMP (TC-AMP) to the N6 group of A37, together with TsaE and TsaB. TsaD likely plays a direct catalytic role in this reaction.</text>
</comment>
<evidence type="ECO:0000313" key="10">
    <source>
        <dbReference type="Proteomes" id="UP000001625"/>
    </source>
</evidence>
<dbReference type="InterPro" id="IPR022450">
    <property type="entry name" value="TsaD"/>
</dbReference>
<sequence length="383" mass="40833">MNIVKLILGIESSCDETGIALYHTERGLLAHTLHSQIALHNEYGGVVPELASRDHVRHALPLIRSALQKAGCALSDIDAIAYTQGPGLSGALLVGSSIACALAYTLDVPTIGVHHLEGHLLSPLLSRPAPEFPFVALLVSGGHTQLMRVDGVGHYTLLGESVDDAAGEAFDKSAKLLGLDYPGGALLSKLAQRGTPGRFKLPRPMLHSGNLDFSFSGLKTAVLTLVNQQIDIPHPNPDGTTSHSTKPASGQVAGYLPEGEGANESLREFPTPEQTRADIAHAAQEAIVDVLVNKALAALKQTGLNQLVVAGGVGANQLLRSRLNASVGKHDGNVFYPELEFCTDNGAMIAFAGAMRLQQQVAQRDYRFNVKPRWDLREMNYAD</sequence>
<dbReference type="GO" id="GO:0005506">
    <property type="term" value="F:iron ion binding"/>
    <property type="evidence" value="ECO:0007669"/>
    <property type="project" value="UniProtKB-UniRule"/>
</dbReference>
<protein>
    <recommendedName>
        <fullName evidence="7">tRNA N6-adenosine threonylcarbamoyltransferase</fullName>
        <ecNumber evidence="7">2.3.1.234</ecNumber>
    </recommendedName>
    <alternativeName>
        <fullName evidence="7">N6-L-threonylcarbamoyladenine synthase</fullName>
        <shortName evidence="7">t(6)A synthase</shortName>
    </alternativeName>
    <alternativeName>
        <fullName evidence="7">t(6)A37 threonylcarbamoyladenosine biosynthesis protein TsaD</fullName>
    </alternativeName>
    <alternativeName>
        <fullName evidence="7">tRNA threonylcarbamoyladenosine biosynthesis protein TsaD</fullName>
    </alternativeName>
</protein>
<dbReference type="EMBL" id="CP001965">
    <property type="protein sequence ID" value="ADE10590.1"/>
    <property type="molecule type" value="Genomic_DNA"/>
</dbReference>
<feature type="binding site" evidence="7">
    <location>
        <position position="119"/>
    </location>
    <ligand>
        <name>Fe cation</name>
        <dbReference type="ChEBI" id="CHEBI:24875"/>
    </ligand>
</feature>
<dbReference type="eggNOG" id="COG0533">
    <property type="taxonomic scope" value="Bacteria"/>
</dbReference>
<dbReference type="GO" id="GO:0002949">
    <property type="term" value="P:tRNA threonylcarbamoyladenosine modification"/>
    <property type="evidence" value="ECO:0007669"/>
    <property type="project" value="UniProtKB-UniRule"/>
</dbReference>
<dbReference type="InterPro" id="IPR000905">
    <property type="entry name" value="Gcp-like_dom"/>
</dbReference>
<dbReference type="CDD" id="cd24133">
    <property type="entry name" value="ASKHA_NBD_TsaD_bac"/>
    <property type="match status" value="1"/>
</dbReference>
<keyword evidence="10" id="KW-1185">Reference proteome</keyword>
<comment type="subcellular location">
    <subcellularLocation>
        <location evidence="7">Cytoplasm</location>
    </subcellularLocation>
</comment>
<comment type="catalytic activity">
    <reaction evidence="6 7">
        <text>L-threonylcarbamoyladenylate + adenosine(37) in tRNA = N(6)-L-threonylcarbamoyladenosine(37) in tRNA + AMP + H(+)</text>
        <dbReference type="Rhea" id="RHEA:37059"/>
        <dbReference type="Rhea" id="RHEA-COMP:10162"/>
        <dbReference type="Rhea" id="RHEA-COMP:10163"/>
        <dbReference type="ChEBI" id="CHEBI:15378"/>
        <dbReference type="ChEBI" id="CHEBI:73682"/>
        <dbReference type="ChEBI" id="CHEBI:74411"/>
        <dbReference type="ChEBI" id="CHEBI:74418"/>
        <dbReference type="ChEBI" id="CHEBI:456215"/>
        <dbReference type="EC" id="2.3.1.234"/>
    </reaction>
</comment>
<comment type="similarity">
    <text evidence="7">Belongs to the KAE1 / TsaD family.</text>
</comment>
<feature type="binding site" evidence="7">
    <location>
        <position position="344"/>
    </location>
    <ligand>
        <name>Fe cation</name>
        <dbReference type="ChEBI" id="CHEBI:24875"/>
    </ligand>
</feature>
<dbReference type="HAMAP" id="MF_01445">
    <property type="entry name" value="TsaD"/>
    <property type="match status" value="1"/>
</dbReference>
<name>D5CLK2_SIDLE</name>
<dbReference type="GO" id="GO:0005737">
    <property type="term" value="C:cytoplasm"/>
    <property type="evidence" value="ECO:0007669"/>
    <property type="project" value="UniProtKB-SubCell"/>
</dbReference>
<dbReference type="Proteomes" id="UP000001625">
    <property type="component" value="Chromosome"/>
</dbReference>
<dbReference type="PRINTS" id="PR00789">
    <property type="entry name" value="OSIALOPTASE"/>
</dbReference>
<dbReference type="AlphaFoldDB" id="D5CLK2"/>
<dbReference type="PANTHER" id="PTHR11735">
    <property type="entry name" value="TRNA N6-ADENOSINE THREONYLCARBAMOYLTRANSFERASE"/>
    <property type="match status" value="1"/>
</dbReference>
<dbReference type="STRING" id="580332.Slit_0348"/>
<evidence type="ECO:0000256" key="2">
    <source>
        <dbReference type="ARBA" id="ARBA00022694"/>
    </source>
</evidence>
<evidence type="ECO:0000256" key="3">
    <source>
        <dbReference type="ARBA" id="ARBA00022723"/>
    </source>
</evidence>
<dbReference type="NCBIfam" id="TIGR00329">
    <property type="entry name" value="gcp_kae1"/>
    <property type="match status" value="1"/>
</dbReference>
<dbReference type="NCBIfam" id="TIGR03723">
    <property type="entry name" value="T6A_TsaD_YgjD"/>
    <property type="match status" value="1"/>
</dbReference>
<dbReference type="Pfam" id="PF00814">
    <property type="entry name" value="TsaD"/>
    <property type="match status" value="1"/>
</dbReference>
<dbReference type="SUPFAM" id="SSF53067">
    <property type="entry name" value="Actin-like ATPase domain"/>
    <property type="match status" value="2"/>
</dbReference>
<dbReference type="GO" id="GO:0061711">
    <property type="term" value="F:tRNA N(6)-L-threonylcarbamoyladenine synthase activity"/>
    <property type="evidence" value="ECO:0007669"/>
    <property type="project" value="UniProtKB-EC"/>
</dbReference>
<keyword evidence="7" id="KW-0963">Cytoplasm</keyword>
<comment type="cofactor">
    <cofactor evidence="7">
        <name>Fe(2+)</name>
        <dbReference type="ChEBI" id="CHEBI:29033"/>
    </cofactor>
    <text evidence="7">Binds 1 Fe(2+) ion per subunit.</text>
</comment>
<keyword evidence="4 7" id="KW-0408">Iron</keyword>
<feature type="binding site" evidence="7">
    <location>
        <position position="171"/>
    </location>
    <ligand>
        <name>substrate</name>
    </ligand>
</feature>
<evidence type="ECO:0000256" key="5">
    <source>
        <dbReference type="ARBA" id="ARBA00023315"/>
    </source>
</evidence>
<comment type="caution">
    <text evidence="7">Lacks conserved residue(s) required for the propagation of feature annotation.</text>
</comment>
<feature type="binding site" evidence="7">
    <location>
        <position position="184"/>
    </location>
    <ligand>
        <name>substrate</name>
    </ligand>
</feature>
<proteinExistence type="inferred from homology"/>
<dbReference type="PANTHER" id="PTHR11735:SF6">
    <property type="entry name" value="TRNA N6-ADENOSINE THREONYLCARBAMOYLTRANSFERASE, MITOCHONDRIAL"/>
    <property type="match status" value="1"/>
</dbReference>
<dbReference type="RefSeq" id="WP_013028489.1">
    <property type="nucleotide sequence ID" value="NC_013959.1"/>
</dbReference>
<dbReference type="PROSITE" id="PS01016">
    <property type="entry name" value="GLYCOPROTEASE"/>
    <property type="match status" value="1"/>
</dbReference>